<organism evidence="1 2">
    <name type="scientific">Avena sativa</name>
    <name type="common">Oat</name>
    <dbReference type="NCBI Taxonomy" id="4498"/>
    <lineage>
        <taxon>Eukaryota</taxon>
        <taxon>Viridiplantae</taxon>
        <taxon>Streptophyta</taxon>
        <taxon>Embryophyta</taxon>
        <taxon>Tracheophyta</taxon>
        <taxon>Spermatophyta</taxon>
        <taxon>Magnoliopsida</taxon>
        <taxon>Liliopsida</taxon>
        <taxon>Poales</taxon>
        <taxon>Poaceae</taxon>
        <taxon>BOP clade</taxon>
        <taxon>Pooideae</taxon>
        <taxon>Poodae</taxon>
        <taxon>Poeae</taxon>
        <taxon>Poeae Chloroplast Group 1 (Aveneae type)</taxon>
        <taxon>Aveninae</taxon>
        <taxon>Avena</taxon>
    </lineage>
</organism>
<evidence type="ECO:0000313" key="2">
    <source>
        <dbReference type="Proteomes" id="UP001732700"/>
    </source>
</evidence>
<reference evidence="1" key="1">
    <citation type="submission" date="2021-05" db="EMBL/GenBank/DDBJ databases">
        <authorList>
            <person name="Scholz U."/>
            <person name="Mascher M."/>
            <person name="Fiebig A."/>
        </authorList>
    </citation>
    <scope>NUCLEOTIDE SEQUENCE [LARGE SCALE GENOMIC DNA]</scope>
</reference>
<proteinExistence type="predicted"/>
<evidence type="ECO:0000313" key="1">
    <source>
        <dbReference type="EnsemblPlants" id="AVESA.00010b.r2.5AG0816060.1.CDS"/>
    </source>
</evidence>
<keyword evidence="2" id="KW-1185">Reference proteome</keyword>
<protein>
    <submittedName>
        <fullName evidence="1">Uncharacterized protein</fullName>
    </submittedName>
</protein>
<accession>A0ACD5XM51</accession>
<name>A0ACD5XM51_AVESA</name>
<reference evidence="1" key="2">
    <citation type="submission" date="2025-09" db="UniProtKB">
        <authorList>
            <consortium name="EnsemblPlants"/>
        </authorList>
    </citation>
    <scope>IDENTIFICATION</scope>
</reference>
<sequence>MNSRSWSCGTAEGSSCILIPSDRSALSCKSLLYSIRHQLGTNLEHTLISSLASHMAQFHQYGILSPVLSLVANEIWKPIKKHFGYCLKAESKVRNLAKAADDLKITTDTIDEKIQLGEREGKRPRMQATGWIESARSVVDESHRIKNEYEGRSIHIFGCSWNCFFNYKTGRAATKKKSDADEMKERAPQNDSIFRLLPSAGRELPLPPNIVGQNEYKDKIVGYIKQGTTSFIGICGMGGSGKTTLLKQLNNIFSYAAETHEFDHVIYVEVGQKQNLNTVQQNIASQLGLALGQDESTTSRSASLYNFLKKRKFLLLIDDLWQTLDLVKAGIPQGYVQNRQIIIITTRLQHVCYRMQAHGQVIMLQRLKFDEAWSLFAANAGHRQTNSSAQIRGYAESIVEKCGGLPLALKIVGQAIASKESEHEWKHAMMLLQQSQFHKLPDAESDLYSMLYVSYDHLPDERTKQCFLLFVLTSYDRMQVTHIIDFWMGHGLLDEDNDIRKRYLRGHSIVGCLKRACLLEEHPQGERYVRMHDIVRDLALWIVATQQGDGCNKKQWLSRHHGEPLEEEEWGTAERIFLWGKSDVTIPDSCSCPLLLTLVLQFNTRFCKVPRGFFRTAPSLTFLDLSRTNIQQLPSDVGALVNLQLLNLSETPIQSIQMELQLLKSLRYLYLAFTYHLKAIPDGTISALSMLKVVDLYDSGRFPKDKARSYIEELESLTWLQFLGFTVGDHDSLHRIFNLSKASLTLRRVYIKGLENLQRLHISPVLIGKSRAQQLEMLALHGIESLEELLIGEINVEPNWHFQSLEDLRLWDLQKLGSIVWKGVFPHACFPRLRRLQIYSCHNIKTVTWIRQLPCLEEVYLVDCDSMLELVTNGDDEGIMSHDMASFPRLKVLGLSDLRSLHNICDGTHAFPCLQFLLVYKCPMLVKLPSKLLQEDRTSLILGQQDWWEQVGWEDNTMKSTLFSFFRELPASFQGSDIEAYSALFYFR</sequence>
<dbReference type="EnsemblPlants" id="AVESA.00010b.r2.5AG0816060.1">
    <property type="protein sequence ID" value="AVESA.00010b.r2.5AG0816060.1.CDS"/>
    <property type="gene ID" value="AVESA.00010b.r2.5AG0816060"/>
</dbReference>
<dbReference type="Proteomes" id="UP001732700">
    <property type="component" value="Chromosome 5A"/>
</dbReference>